<reference evidence="2" key="2">
    <citation type="submission" date="2021-03" db="UniProtKB">
        <authorList>
            <consortium name="EnsemblPlants"/>
        </authorList>
    </citation>
    <scope>IDENTIFICATION</scope>
</reference>
<keyword evidence="3" id="KW-1185">Reference proteome</keyword>
<dbReference type="InterPro" id="IPR026960">
    <property type="entry name" value="RVT-Znf"/>
</dbReference>
<dbReference type="Proteomes" id="UP000596661">
    <property type="component" value="Chromosome 6"/>
</dbReference>
<dbReference type="PANTHER" id="PTHR33116:SF84">
    <property type="entry name" value="RNA-DIRECTED DNA POLYMERASE"/>
    <property type="match status" value="1"/>
</dbReference>
<feature type="domain" description="Reverse transcriptase zinc-binding" evidence="1">
    <location>
        <begin position="127"/>
        <end position="188"/>
    </location>
</feature>
<evidence type="ECO:0000313" key="2">
    <source>
        <dbReference type="EnsemblPlants" id="cds.evm.model.06.553"/>
    </source>
</evidence>
<dbReference type="EMBL" id="UZAU01000568">
    <property type="status" value="NOT_ANNOTATED_CDS"/>
    <property type="molecule type" value="Genomic_DNA"/>
</dbReference>
<dbReference type="AlphaFoldDB" id="A0A803PYU9"/>
<name>A0A803PYU9_CANSA</name>
<accession>A0A803PYU9</accession>
<reference evidence="2" key="1">
    <citation type="submission" date="2018-11" db="EMBL/GenBank/DDBJ databases">
        <authorList>
            <person name="Grassa J C."/>
        </authorList>
    </citation>
    <scope>NUCLEOTIDE SEQUENCE [LARGE SCALE GENOMIC DNA]</scope>
</reference>
<sequence length="210" mass="24135">MRVFLLPQSVIKEIEKLFRGFLWGLKDDRSRVHLISWERVCLPKAYGGLGFKDGTKWNKASLARFIWDLMNKKDLLWVKGINSVYLKGSDFWSYKMSMDTSWYWRKLCRLRTTYNKADIIAAGGEKFKVSKIYCSMLHQVVFSAAGAIWCGVNIPKHAFQLWQAAQAKLLTRDMLCRMNIPIPNKNCVALKVGPSSLKAGWFGWATQGQS</sequence>
<dbReference type="Pfam" id="PF13966">
    <property type="entry name" value="zf-RVT"/>
    <property type="match status" value="1"/>
</dbReference>
<organism evidence="2 3">
    <name type="scientific">Cannabis sativa</name>
    <name type="common">Hemp</name>
    <name type="synonym">Marijuana</name>
    <dbReference type="NCBI Taxonomy" id="3483"/>
    <lineage>
        <taxon>Eukaryota</taxon>
        <taxon>Viridiplantae</taxon>
        <taxon>Streptophyta</taxon>
        <taxon>Embryophyta</taxon>
        <taxon>Tracheophyta</taxon>
        <taxon>Spermatophyta</taxon>
        <taxon>Magnoliopsida</taxon>
        <taxon>eudicotyledons</taxon>
        <taxon>Gunneridae</taxon>
        <taxon>Pentapetalae</taxon>
        <taxon>rosids</taxon>
        <taxon>fabids</taxon>
        <taxon>Rosales</taxon>
        <taxon>Cannabaceae</taxon>
        <taxon>Cannabis</taxon>
    </lineage>
</organism>
<evidence type="ECO:0000259" key="1">
    <source>
        <dbReference type="Pfam" id="PF13966"/>
    </source>
</evidence>
<dbReference type="EnsemblPlants" id="evm.model.06.553">
    <property type="protein sequence ID" value="cds.evm.model.06.553"/>
    <property type="gene ID" value="evm.TU.06.553"/>
</dbReference>
<evidence type="ECO:0000313" key="3">
    <source>
        <dbReference type="Proteomes" id="UP000596661"/>
    </source>
</evidence>
<dbReference type="Gramene" id="evm.model.06.553">
    <property type="protein sequence ID" value="cds.evm.model.06.553"/>
    <property type="gene ID" value="evm.TU.06.553"/>
</dbReference>
<proteinExistence type="predicted"/>
<protein>
    <recommendedName>
        <fullName evidence="1">Reverse transcriptase zinc-binding domain-containing protein</fullName>
    </recommendedName>
</protein>
<dbReference type="PANTHER" id="PTHR33116">
    <property type="entry name" value="REVERSE TRANSCRIPTASE ZINC-BINDING DOMAIN-CONTAINING PROTEIN-RELATED-RELATED"/>
    <property type="match status" value="1"/>
</dbReference>